<protein>
    <submittedName>
        <fullName evidence="3">PP2C family protein-serine/threonine phosphatase</fullName>
    </submittedName>
</protein>
<dbReference type="InterPro" id="IPR001932">
    <property type="entry name" value="PPM-type_phosphatase-like_dom"/>
</dbReference>
<dbReference type="InterPro" id="IPR036457">
    <property type="entry name" value="PPM-type-like_dom_sf"/>
</dbReference>
<dbReference type="PANTHER" id="PTHR43156:SF15">
    <property type="entry name" value="PHOSPHOSERINE PHOSPHATASE RSBU"/>
    <property type="match status" value="1"/>
</dbReference>
<comment type="caution">
    <text evidence="3">The sequence shown here is derived from an EMBL/GenBank/DDBJ whole genome shotgun (WGS) entry which is preliminary data.</text>
</comment>
<dbReference type="Gene3D" id="3.60.40.10">
    <property type="entry name" value="PPM-type phosphatase domain"/>
    <property type="match status" value="1"/>
</dbReference>
<dbReference type="SMART" id="SM00331">
    <property type="entry name" value="PP2C_SIG"/>
    <property type="match status" value="1"/>
</dbReference>
<dbReference type="RefSeq" id="WP_259867162.1">
    <property type="nucleotide sequence ID" value="NZ_JAMQJZ010000017.1"/>
</dbReference>
<organism evidence="3 4">
    <name type="scientific">Aquibacillus koreensis</name>
    <dbReference type="NCBI Taxonomy" id="279446"/>
    <lineage>
        <taxon>Bacteria</taxon>
        <taxon>Bacillati</taxon>
        <taxon>Bacillota</taxon>
        <taxon>Bacilli</taxon>
        <taxon>Bacillales</taxon>
        <taxon>Bacillaceae</taxon>
        <taxon>Aquibacillus</taxon>
    </lineage>
</organism>
<evidence type="ECO:0000313" key="4">
    <source>
        <dbReference type="Proteomes" id="UP001145072"/>
    </source>
</evidence>
<dbReference type="Pfam" id="PF08673">
    <property type="entry name" value="RsbU_N"/>
    <property type="match status" value="1"/>
</dbReference>
<dbReference type="Pfam" id="PF07228">
    <property type="entry name" value="SpoIIE"/>
    <property type="match status" value="1"/>
</dbReference>
<dbReference type="AlphaFoldDB" id="A0A9X4AL75"/>
<dbReference type="InterPro" id="IPR052016">
    <property type="entry name" value="Bact_Sigma-Reg"/>
</dbReference>
<dbReference type="InterPro" id="IPR014787">
    <property type="entry name" value="PSer_Pase_RsbU_N"/>
</dbReference>
<dbReference type="Proteomes" id="UP001145072">
    <property type="component" value="Unassembled WGS sequence"/>
</dbReference>
<dbReference type="InterPro" id="IPR017944">
    <property type="entry name" value="KaiA/RbsU_helical_domain_sf"/>
</dbReference>
<dbReference type="SUPFAM" id="SSF101215">
    <property type="entry name" value="KaiA/RbsU domain"/>
    <property type="match status" value="1"/>
</dbReference>
<proteinExistence type="predicted"/>
<keyword evidence="4" id="KW-1185">Reference proteome</keyword>
<accession>A0A9X4AL75</accession>
<dbReference type="GO" id="GO:0016791">
    <property type="term" value="F:phosphatase activity"/>
    <property type="evidence" value="ECO:0007669"/>
    <property type="project" value="TreeGrafter"/>
</dbReference>
<gene>
    <name evidence="3" type="ORF">NC661_17470</name>
</gene>
<reference evidence="3" key="1">
    <citation type="submission" date="2022-06" db="EMBL/GenBank/DDBJ databases">
        <title>Aquibacillus sp. a new bacterium isolated from soil saline samples.</title>
        <authorList>
            <person name="Galisteo C."/>
            <person name="De La Haba R."/>
            <person name="Sanchez-Porro C."/>
            <person name="Ventosa A."/>
        </authorList>
    </citation>
    <scope>NUCLEOTIDE SEQUENCE</scope>
    <source>
        <strain evidence="3">JCM 12387</strain>
    </source>
</reference>
<dbReference type="SUPFAM" id="SSF81606">
    <property type="entry name" value="PP2C-like"/>
    <property type="match status" value="1"/>
</dbReference>
<evidence type="ECO:0000313" key="3">
    <source>
        <dbReference type="EMBL" id="MDC3422140.1"/>
    </source>
</evidence>
<evidence type="ECO:0000256" key="1">
    <source>
        <dbReference type="ARBA" id="ARBA00022801"/>
    </source>
</evidence>
<feature type="domain" description="PPM-type phosphatase" evidence="2">
    <location>
        <begin position="119"/>
        <end position="334"/>
    </location>
</feature>
<dbReference type="PANTHER" id="PTHR43156">
    <property type="entry name" value="STAGE II SPORULATION PROTEIN E-RELATED"/>
    <property type="match status" value="1"/>
</dbReference>
<sequence>MNKLKLDVENYRNLLKQYITTHDETSLYQAEQFSKVSMQHNISPEEIIHVHIEALKDLYPHLPSEVDDSMNFLLEAMISYGLAYQEFQSLREKQLELKSEISVAANMQKTLLSTVKPTINGIDIGAISVPANQMNGDYYHFVTANDESLGIAVADVIGKGIPAALAMSMIKYSMDSFPENQRFPSDILKNLNRVVERNVDPSMFITMFYGLYHPATSSFVYSSAGHEPGFFYNAKKDTYEEIQGKGLVLGVTNDTTYEEFEIKVKKDDKIILLTDGVTECRLGDRFIERDEVLEVIKSYIHLPAQEAVESVYKHFERLQDFQLRDDFTLIIIQKNV</sequence>
<keyword evidence="1" id="KW-0378">Hydrolase</keyword>
<name>A0A9X4AL75_9BACI</name>
<dbReference type="EMBL" id="JAMQJZ010000017">
    <property type="protein sequence ID" value="MDC3422140.1"/>
    <property type="molecule type" value="Genomic_DNA"/>
</dbReference>
<dbReference type="Gene3D" id="1.10.1240.30">
    <property type="entry name" value="KaiA/RbsU domain"/>
    <property type="match status" value="1"/>
</dbReference>
<evidence type="ECO:0000259" key="2">
    <source>
        <dbReference type="SMART" id="SM00331"/>
    </source>
</evidence>
<dbReference type="FunFam" id="3.60.40.10:FF:000045">
    <property type="entry name" value="Stage II sporulation protein E"/>
    <property type="match status" value="1"/>
</dbReference>